<protein>
    <submittedName>
        <fullName evidence="1">Uncharacterized protein</fullName>
    </submittedName>
</protein>
<reference evidence="1" key="1">
    <citation type="journal article" date="2002" name="Nature">
        <title>The genome sequence and structure of rice chromosome 1.</title>
        <authorList>
            <person name="Sasaki T."/>
            <person name="Matsumoto T."/>
            <person name="Yamamoto K."/>
            <person name="Sakata K."/>
            <person name="Baba T."/>
            <person name="Katayose Y."/>
            <person name="Wu J."/>
            <person name="Niimura Y."/>
            <person name="Cheng Z."/>
            <person name="Nagamura Y."/>
            <person name="Antonio B.A."/>
            <person name="Kanamori H."/>
            <person name="Hosokawa S."/>
            <person name="Masukawa M."/>
            <person name="Arikawa K."/>
            <person name="Chiden Y."/>
            <person name="Hayashi M."/>
            <person name="Okamoto M."/>
            <person name="Ando T."/>
            <person name="Aoki H."/>
            <person name="Arita K."/>
            <person name="Hamada M."/>
            <person name="Harada C."/>
            <person name="Hijishita S."/>
            <person name="Honda M."/>
            <person name="Ichikawa Y."/>
            <person name="Idonuma A."/>
            <person name="Iijima M."/>
            <person name="Ikeda M."/>
            <person name="Ikeno M."/>
            <person name="Itoh S."/>
            <person name="Itoh T."/>
            <person name="Itoh Y."/>
            <person name="Itoh Y."/>
            <person name="Iwabuchi A."/>
            <person name="Kamiya K."/>
            <person name="Karasawa W."/>
            <person name="Katagiri S."/>
            <person name="Kikuta A."/>
            <person name="Kobayashi N."/>
            <person name="Kono I."/>
            <person name="Machita K."/>
            <person name="Maehara T."/>
            <person name="Mizuno H."/>
            <person name="Mizubayashi T."/>
            <person name="Mukai Y."/>
            <person name="Nagasaki H."/>
            <person name="Nakashima M."/>
            <person name="Nakama Y."/>
            <person name="Nakamichi Y."/>
            <person name="Nakamura M."/>
            <person name="Namiki N."/>
            <person name="Negishi M."/>
            <person name="Ohta I."/>
            <person name="Ono N."/>
            <person name="Saji S."/>
            <person name="Sakai K."/>
            <person name="Shibata M."/>
            <person name="Shimokawa T."/>
            <person name="Shomura A."/>
            <person name="Song J."/>
            <person name="Takazaki Y."/>
            <person name="Terasawa K."/>
            <person name="Tsuji K."/>
            <person name="Waki K."/>
            <person name="Yamagata H."/>
            <person name="Yamane H."/>
            <person name="Yoshiki S."/>
            <person name="Yoshihara R."/>
            <person name="Yukawa K."/>
            <person name="Zhong H."/>
            <person name="Iwama H."/>
            <person name="Endo T."/>
            <person name="Ito H."/>
            <person name="Hahn J.H."/>
            <person name="Kim H.I."/>
            <person name="Eun M.Y."/>
            <person name="Yano M."/>
            <person name="Jiang J."/>
            <person name="Gojobori T."/>
        </authorList>
    </citation>
    <scope>NUCLEOTIDE SEQUENCE [LARGE SCALE GENOMIC DNA]</scope>
</reference>
<evidence type="ECO:0000313" key="1">
    <source>
        <dbReference type="EMBL" id="BAB92265.1"/>
    </source>
</evidence>
<dbReference type="EMBL" id="AP003232">
    <property type="protein sequence ID" value="BAB92265.1"/>
    <property type="molecule type" value="Genomic_DNA"/>
</dbReference>
<gene>
    <name evidence="1" type="primary">P0034E02.50</name>
</gene>
<accession>Q8LR97</accession>
<sequence>MWPLTRSIASSLPCVALPRRCRVAADEVHRLLPTTRSLAPLPSCGRQREYAIGARISFVPCHSVSSVHSSVVFSARRRSPPVPVSAAPASVHHRHRPSSSASVVVIVVHGSVGAEGRSPPPPAPASVVGIVVVHRPRRARPCQPRRCPFAVTAIVVLHRPRIASSGWSMPARVPCPRPPHLPPHHHGRRPPIVHSCRIPPRPTIHKGLLPHPFPAAAPFCSRSRFARSRSRRFARRRSRC</sequence>
<dbReference type="Proteomes" id="UP000817658">
    <property type="component" value="Chromosome 1"/>
</dbReference>
<organism evidence="1">
    <name type="scientific">Oryza sativa subsp. japonica</name>
    <name type="common">Rice</name>
    <dbReference type="NCBI Taxonomy" id="39947"/>
    <lineage>
        <taxon>Eukaryota</taxon>
        <taxon>Viridiplantae</taxon>
        <taxon>Streptophyta</taxon>
        <taxon>Embryophyta</taxon>
        <taxon>Tracheophyta</taxon>
        <taxon>Spermatophyta</taxon>
        <taxon>Magnoliopsida</taxon>
        <taxon>Liliopsida</taxon>
        <taxon>Poales</taxon>
        <taxon>Poaceae</taxon>
        <taxon>BOP clade</taxon>
        <taxon>Oryzoideae</taxon>
        <taxon>Oryzeae</taxon>
        <taxon>Oryzinae</taxon>
        <taxon>Oryza</taxon>
        <taxon>Oryza sativa</taxon>
    </lineage>
</organism>
<name>Q8LR97_ORYSJ</name>
<dbReference type="AlphaFoldDB" id="Q8LR97"/>
<proteinExistence type="predicted"/>